<reference evidence="2 3" key="1">
    <citation type="submission" date="2020-10" db="EMBL/GenBank/DDBJ databases">
        <title>Connecting structure to function with the recovery of over 1000 high-quality activated sludge metagenome-assembled genomes encoding full-length rRNA genes using long-read sequencing.</title>
        <authorList>
            <person name="Singleton C.M."/>
            <person name="Petriglieri F."/>
            <person name="Kristensen J.M."/>
            <person name="Kirkegaard R.H."/>
            <person name="Michaelsen T.Y."/>
            <person name="Andersen M.H."/>
            <person name="Karst S.M."/>
            <person name="Dueholm M.S."/>
            <person name="Nielsen P.H."/>
            <person name="Albertsen M."/>
        </authorList>
    </citation>
    <scope>NUCLEOTIDE SEQUENCE [LARGE SCALE GENOMIC DNA]</scope>
    <source>
        <strain evidence="2">EsbW_18-Q3-R4-48_BATAC.463</strain>
    </source>
</reference>
<sequence>MIALLIDADNLSSPEWVREAIKILEQSEGTIAIRRAYGSPENMKGMTEVLRMKAIRPFVNLHLSKNTTDISLAVDAMELACLTPRPKMIAIASGDLDFVPLVVRLRERGIRVICISEHSKLSLDAIPAYDQVIYVGADTTPISAPREQKVVPVIEQIASALPKTAIAKTSQTKTAAPKAEAKYKDVPKKVTKTAASAKTTLKTHQTILAALPKMRDGQWLDLSEVAKTLHDQKILAKNATSTKLFRQFPTTSN</sequence>
<dbReference type="GO" id="GO:0004540">
    <property type="term" value="F:RNA nuclease activity"/>
    <property type="evidence" value="ECO:0007669"/>
    <property type="project" value="InterPro"/>
</dbReference>
<dbReference type="EMBL" id="JADJMS010000041">
    <property type="protein sequence ID" value="MBK7416361.1"/>
    <property type="molecule type" value="Genomic_DNA"/>
</dbReference>
<feature type="domain" description="NYN" evidence="1">
    <location>
        <begin position="2"/>
        <end position="134"/>
    </location>
</feature>
<comment type="caution">
    <text evidence="2">The sequence shown here is derived from an EMBL/GenBank/DDBJ whole genome shotgun (WGS) entry which is preliminary data.</text>
</comment>
<accession>A0A935MZD6</accession>
<evidence type="ECO:0000259" key="1">
    <source>
        <dbReference type="Pfam" id="PF01936"/>
    </source>
</evidence>
<evidence type="ECO:0000313" key="2">
    <source>
        <dbReference type="EMBL" id="MBK7416361.1"/>
    </source>
</evidence>
<dbReference type="Proteomes" id="UP000739411">
    <property type="component" value="Unassembled WGS sequence"/>
</dbReference>
<dbReference type="InterPro" id="IPR021139">
    <property type="entry name" value="NYN"/>
</dbReference>
<dbReference type="AlphaFoldDB" id="A0A935MZD6"/>
<gene>
    <name evidence="2" type="ORF">IPJ38_15950</name>
</gene>
<name>A0A935MZD6_9RHOO</name>
<evidence type="ECO:0000313" key="3">
    <source>
        <dbReference type="Proteomes" id="UP000739411"/>
    </source>
</evidence>
<dbReference type="CDD" id="cd11297">
    <property type="entry name" value="PIN_LabA-like_N_1"/>
    <property type="match status" value="1"/>
</dbReference>
<proteinExistence type="predicted"/>
<dbReference type="PANTHER" id="PTHR35811">
    <property type="entry name" value="SLR1870 PROTEIN"/>
    <property type="match status" value="1"/>
</dbReference>
<dbReference type="PANTHER" id="PTHR35811:SF1">
    <property type="entry name" value="HTH OST-TYPE DOMAIN-CONTAINING PROTEIN"/>
    <property type="match status" value="1"/>
</dbReference>
<protein>
    <submittedName>
        <fullName evidence="2">NYN domain-containing protein</fullName>
    </submittedName>
</protein>
<dbReference type="Pfam" id="PF01936">
    <property type="entry name" value="NYN"/>
    <property type="match status" value="1"/>
</dbReference>
<organism evidence="2 3">
    <name type="scientific">Candidatus Dechloromonas phosphorivorans</name>
    <dbReference type="NCBI Taxonomy" id="2899244"/>
    <lineage>
        <taxon>Bacteria</taxon>
        <taxon>Pseudomonadati</taxon>
        <taxon>Pseudomonadota</taxon>
        <taxon>Betaproteobacteria</taxon>
        <taxon>Rhodocyclales</taxon>
        <taxon>Azonexaceae</taxon>
        <taxon>Dechloromonas</taxon>
    </lineage>
</organism>
<dbReference type="Gene3D" id="3.40.50.1010">
    <property type="entry name" value="5'-nuclease"/>
    <property type="match status" value="1"/>
</dbReference>